<feature type="chain" id="PRO_5044771516" evidence="1">
    <location>
        <begin position="22"/>
        <end position="109"/>
    </location>
</feature>
<dbReference type="Pfam" id="PF03392">
    <property type="entry name" value="OS-D"/>
    <property type="match status" value="1"/>
</dbReference>
<dbReference type="SUPFAM" id="SSF100910">
    <property type="entry name" value="Chemosensory protein Csp2"/>
    <property type="match status" value="1"/>
</dbReference>
<keyword evidence="1" id="KW-0732">Signal</keyword>
<gene>
    <name evidence="2" type="ORF">AAG570_002496</name>
</gene>
<comment type="caution">
    <text evidence="2">The sequence shown here is derived from an EMBL/GenBank/DDBJ whole genome shotgun (WGS) entry which is preliminary data.</text>
</comment>
<sequence>MKTALLVSSFGALLFALGTSGQGIQSLSGQQIGTLLANSDFVRRQIGCVLGHNGCDGTGNQIKLAIPEVLGRNCRSCTAQQASNARRIISFIQKNYPSDWAQIQARYRS</sequence>
<dbReference type="EMBL" id="JBFDAA010000012">
    <property type="protein sequence ID" value="KAL1123416.1"/>
    <property type="molecule type" value="Genomic_DNA"/>
</dbReference>
<reference evidence="2 3" key="1">
    <citation type="submission" date="2024-07" db="EMBL/GenBank/DDBJ databases">
        <title>Chromosome-level genome assembly of the water stick insect Ranatra chinensis (Heteroptera: Nepidae).</title>
        <authorList>
            <person name="Liu X."/>
        </authorList>
    </citation>
    <scope>NUCLEOTIDE SEQUENCE [LARGE SCALE GENOMIC DNA]</scope>
    <source>
        <strain evidence="2">Cailab_2021Rc</strain>
        <tissue evidence="2">Muscle</tissue>
    </source>
</reference>
<dbReference type="Gene3D" id="1.10.2080.10">
    <property type="entry name" value="Insect odorant-binding protein A10/Ejaculatory bulb-specific protein 3"/>
    <property type="match status" value="1"/>
</dbReference>
<dbReference type="InterPro" id="IPR005055">
    <property type="entry name" value="A10/PebIII"/>
</dbReference>
<protein>
    <submittedName>
        <fullName evidence="2">Uncharacterized protein</fullName>
    </submittedName>
</protein>
<organism evidence="2 3">
    <name type="scientific">Ranatra chinensis</name>
    <dbReference type="NCBI Taxonomy" id="642074"/>
    <lineage>
        <taxon>Eukaryota</taxon>
        <taxon>Metazoa</taxon>
        <taxon>Ecdysozoa</taxon>
        <taxon>Arthropoda</taxon>
        <taxon>Hexapoda</taxon>
        <taxon>Insecta</taxon>
        <taxon>Pterygota</taxon>
        <taxon>Neoptera</taxon>
        <taxon>Paraneoptera</taxon>
        <taxon>Hemiptera</taxon>
        <taxon>Heteroptera</taxon>
        <taxon>Panheteroptera</taxon>
        <taxon>Nepomorpha</taxon>
        <taxon>Nepidae</taxon>
        <taxon>Ranatrinae</taxon>
        <taxon>Ranatra</taxon>
    </lineage>
</organism>
<feature type="signal peptide" evidence="1">
    <location>
        <begin position="1"/>
        <end position="21"/>
    </location>
</feature>
<evidence type="ECO:0000313" key="2">
    <source>
        <dbReference type="EMBL" id="KAL1123416.1"/>
    </source>
</evidence>
<dbReference type="PANTHER" id="PTHR11257">
    <property type="entry name" value="CHEMOSENSORY PROTEIN-RELATED"/>
    <property type="match status" value="1"/>
</dbReference>
<accession>A0ABD0Y7Q7</accession>
<name>A0ABD0Y7Q7_9HEMI</name>
<evidence type="ECO:0000256" key="1">
    <source>
        <dbReference type="SAM" id="SignalP"/>
    </source>
</evidence>
<evidence type="ECO:0000313" key="3">
    <source>
        <dbReference type="Proteomes" id="UP001558652"/>
    </source>
</evidence>
<dbReference type="Proteomes" id="UP001558652">
    <property type="component" value="Unassembled WGS sequence"/>
</dbReference>
<dbReference type="InterPro" id="IPR036682">
    <property type="entry name" value="OS_D_A10/PebIII_sf"/>
</dbReference>
<proteinExistence type="predicted"/>
<keyword evidence="3" id="KW-1185">Reference proteome</keyword>
<dbReference type="AlphaFoldDB" id="A0ABD0Y7Q7"/>